<accession>A0A4R9LMT9</accession>
<feature type="transmembrane region" description="Helical" evidence="1">
    <location>
        <begin position="89"/>
        <end position="108"/>
    </location>
</feature>
<gene>
    <name evidence="2" type="ORF">EHS11_12080</name>
</gene>
<feature type="transmembrane region" description="Helical" evidence="1">
    <location>
        <begin position="214"/>
        <end position="230"/>
    </location>
</feature>
<dbReference type="PANTHER" id="PTHR30060">
    <property type="entry name" value="INNER MEMBRANE PROTEIN"/>
    <property type="match status" value="1"/>
</dbReference>
<keyword evidence="1" id="KW-1133">Transmembrane helix</keyword>
<dbReference type="Pfam" id="PF03741">
    <property type="entry name" value="TerC"/>
    <property type="match status" value="1"/>
</dbReference>
<keyword evidence="3" id="KW-1185">Reference proteome</keyword>
<evidence type="ECO:0000256" key="1">
    <source>
        <dbReference type="SAM" id="Phobius"/>
    </source>
</evidence>
<keyword evidence="1" id="KW-0472">Membrane</keyword>
<feature type="transmembrane region" description="Helical" evidence="1">
    <location>
        <begin position="12"/>
        <end position="35"/>
    </location>
</feature>
<dbReference type="PANTHER" id="PTHR30060:SF0">
    <property type="entry name" value="COILED-COIL PROTEIN (DUF2040)-RELATED"/>
    <property type="match status" value="1"/>
</dbReference>
<protein>
    <submittedName>
        <fullName evidence="2">TerC family protein</fullName>
    </submittedName>
</protein>
<keyword evidence="1" id="KW-0812">Transmembrane</keyword>
<feature type="transmembrane region" description="Helical" evidence="1">
    <location>
        <begin position="155"/>
        <end position="173"/>
    </location>
</feature>
<dbReference type="InterPro" id="IPR005496">
    <property type="entry name" value="Integral_membrane_TerC"/>
</dbReference>
<organism evidence="2 3">
    <name type="scientific">Leptospira ilyithenensis</name>
    <dbReference type="NCBI Taxonomy" id="2484901"/>
    <lineage>
        <taxon>Bacteria</taxon>
        <taxon>Pseudomonadati</taxon>
        <taxon>Spirochaetota</taxon>
        <taxon>Spirochaetia</taxon>
        <taxon>Leptospirales</taxon>
        <taxon>Leptospiraceae</taxon>
        <taxon>Leptospira</taxon>
    </lineage>
</organism>
<comment type="caution">
    <text evidence="2">The sequence shown here is derived from an EMBL/GenBank/DDBJ whole genome shotgun (WGS) entry which is preliminary data.</text>
</comment>
<dbReference type="EMBL" id="RQHV01000050">
    <property type="protein sequence ID" value="TGN09808.1"/>
    <property type="molecule type" value="Genomic_DNA"/>
</dbReference>
<dbReference type="Proteomes" id="UP000298264">
    <property type="component" value="Unassembled WGS sequence"/>
</dbReference>
<name>A0A4R9LMT9_9LEPT</name>
<feature type="transmembrane region" description="Helical" evidence="1">
    <location>
        <begin position="47"/>
        <end position="69"/>
    </location>
</feature>
<dbReference type="AlphaFoldDB" id="A0A4R9LMT9"/>
<sequence>MIETLTDPSLWAALFTLTALEIVLGIDNIIFISILSSRLPKQKQKKARQIGLLLAMVTRILLLFSLSLIMKLTSPLFTIFTHEISGRDLILIVGGLFLMAKSVTEIHHKLEGDPESMEGNSKKTTFTKVIVQIMILDIVFSLDSVITAVGMTNQLGVMIAAVVLSVGFMLMSSGSISDFVDSHPTIKILALSFLILIGLALFGEGWELHIPKGYIYFAMAFSVIVELLNMKLRKPDEKPVVLKGKFD</sequence>
<evidence type="ECO:0000313" key="2">
    <source>
        <dbReference type="EMBL" id="TGN09808.1"/>
    </source>
</evidence>
<dbReference type="RefSeq" id="WP_135764658.1">
    <property type="nucleotide sequence ID" value="NZ_RQHV01000050.1"/>
</dbReference>
<evidence type="ECO:0000313" key="3">
    <source>
        <dbReference type="Proteomes" id="UP000298264"/>
    </source>
</evidence>
<feature type="transmembrane region" description="Helical" evidence="1">
    <location>
        <begin position="129"/>
        <end position="149"/>
    </location>
</feature>
<feature type="transmembrane region" description="Helical" evidence="1">
    <location>
        <begin position="185"/>
        <end position="202"/>
    </location>
</feature>
<dbReference type="GO" id="GO:0005886">
    <property type="term" value="C:plasma membrane"/>
    <property type="evidence" value="ECO:0007669"/>
    <property type="project" value="TreeGrafter"/>
</dbReference>
<reference evidence="2" key="1">
    <citation type="journal article" date="2019" name="PLoS Negl. Trop. Dis.">
        <title>Revisiting the worldwide diversity of Leptospira species in the environment.</title>
        <authorList>
            <person name="Vincent A.T."/>
            <person name="Schiettekatte O."/>
            <person name="Bourhy P."/>
            <person name="Veyrier F.J."/>
            <person name="Picardeau M."/>
        </authorList>
    </citation>
    <scope>NUCLEOTIDE SEQUENCE [LARGE SCALE GENOMIC DNA]</scope>
    <source>
        <strain evidence="2">201400974</strain>
    </source>
</reference>
<proteinExistence type="predicted"/>
<dbReference type="OrthoDB" id="9806211at2"/>